<dbReference type="Pfam" id="PF00014">
    <property type="entry name" value="Kunitz_BPTI"/>
    <property type="match status" value="3"/>
</dbReference>
<dbReference type="SUPFAM" id="SSF57362">
    <property type="entry name" value="BPTI-like"/>
    <property type="match status" value="3"/>
</dbReference>
<accession>L7LPP8</accession>
<keyword evidence="1" id="KW-0646">Protease inhibitor</keyword>
<sequence>MAFWNLCIVFLSFTAYVQECATTVQQRYHTILRNCMQPRPPSYCKPLAQAWYYAHGFCKKADPTVCAGGANIFPSLRECQKECKSGKKGNRQRCRKLPLFGSCKPVLQTWRYDTTTGYCKRLNYTICGLGTTEIATEEACITSCKGKKSLKIICSLSPHHGPCNFLRKGHWFFKPELNDCFKFPEGKCATNANGFATKRMCLERCSYETS</sequence>
<evidence type="ECO:0000256" key="1">
    <source>
        <dbReference type="ARBA" id="ARBA00022690"/>
    </source>
</evidence>
<evidence type="ECO:0000259" key="5">
    <source>
        <dbReference type="PROSITE" id="PS50279"/>
    </source>
</evidence>
<evidence type="ECO:0000313" key="6">
    <source>
        <dbReference type="EMBL" id="JAA53871.1"/>
    </source>
</evidence>
<dbReference type="SMART" id="SM00131">
    <property type="entry name" value="KU"/>
    <property type="match status" value="2"/>
</dbReference>
<proteinExistence type="evidence at transcript level"/>
<evidence type="ECO:0000256" key="3">
    <source>
        <dbReference type="ARBA" id="ARBA00023157"/>
    </source>
</evidence>
<dbReference type="GO" id="GO:0005615">
    <property type="term" value="C:extracellular space"/>
    <property type="evidence" value="ECO:0007669"/>
    <property type="project" value="TreeGrafter"/>
</dbReference>
<reference evidence="6" key="1">
    <citation type="submission" date="2012-11" db="EMBL/GenBank/DDBJ databases">
        <authorList>
            <person name="Lucero-Rivera Y.E."/>
            <person name="Tovar-Ramirez D."/>
        </authorList>
    </citation>
    <scope>NUCLEOTIDE SEQUENCE</scope>
    <source>
        <tissue evidence="6">Salivary gland</tissue>
    </source>
</reference>
<evidence type="ECO:0000256" key="4">
    <source>
        <dbReference type="SAM" id="SignalP"/>
    </source>
</evidence>
<dbReference type="Gene3D" id="4.10.410.10">
    <property type="entry name" value="Pancreatic trypsin inhibitor Kunitz domain"/>
    <property type="match status" value="3"/>
</dbReference>
<dbReference type="InterPro" id="IPR002223">
    <property type="entry name" value="Kunitz_BPTI"/>
</dbReference>
<keyword evidence="3" id="KW-1015">Disulfide bond</keyword>
<dbReference type="PROSITE" id="PS50279">
    <property type="entry name" value="BPTI_KUNITZ_2"/>
    <property type="match status" value="2"/>
</dbReference>
<keyword evidence="4" id="KW-0732">Signal</keyword>
<dbReference type="InterPro" id="IPR050098">
    <property type="entry name" value="TFPI/VKTCI-like"/>
</dbReference>
<feature type="domain" description="BPTI/Kunitz inhibitor" evidence="5">
    <location>
        <begin position="94"/>
        <end position="144"/>
    </location>
</feature>
<name>L7LPP8_RHIPC</name>
<keyword evidence="2" id="KW-0722">Serine protease inhibitor</keyword>
<dbReference type="InterPro" id="IPR036880">
    <property type="entry name" value="Kunitz_BPTI_sf"/>
</dbReference>
<feature type="domain" description="BPTI/Kunitz inhibitor" evidence="5">
    <location>
        <begin position="154"/>
        <end position="205"/>
    </location>
</feature>
<evidence type="ECO:0000256" key="2">
    <source>
        <dbReference type="ARBA" id="ARBA00022900"/>
    </source>
</evidence>
<organism evidence="6">
    <name type="scientific">Rhipicephalus pulchellus</name>
    <name type="common">Yellow backed tick</name>
    <name type="synonym">Dermacentor pulchellus</name>
    <dbReference type="NCBI Taxonomy" id="72859"/>
    <lineage>
        <taxon>Eukaryota</taxon>
        <taxon>Metazoa</taxon>
        <taxon>Ecdysozoa</taxon>
        <taxon>Arthropoda</taxon>
        <taxon>Chelicerata</taxon>
        <taxon>Arachnida</taxon>
        <taxon>Acari</taxon>
        <taxon>Parasitiformes</taxon>
        <taxon>Ixodida</taxon>
        <taxon>Ixodoidea</taxon>
        <taxon>Ixodidae</taxon>
        <taxon>Rhipicephalinae</taxon>
        <taxon>Rhipicephalus</taxon>
        <taxon>Rhipicephalus</taxon>
    </lineage>
</organism>
<feature type="chain" id="PRO_5003980978" evidence="4">
    <location>
        <begin position="20"/>
        <end position="210"/>
    </location>
</feature>
<dbReference type="GO" id="GO:0004867">
    <property type="term" value="F:serine-type endopeptidase inhibitor activity"/>
    <property type="evidence" value="ECO:0007669"/>
    <property type="project" value="UniProtKB-KW"/>
</dbReference>
<dbReference type="PANTHER" id="PTHR10083">
    <property type="entry name" value="KUNITZ-TYPE PROTEASE INHIBITOR-RELATED"/>
    <property type="match status" value="1"/>
</dbReference>
<dbReference type="EMBL" id="GACK01011163">
    <property type="protein sequence ID" value="JAA53871.1"/>
    <property type="molecule type" value="mRNA"/>
</dbReference>
<feature type="signal peptide" evidence="4">
    <location>
        <begin position="1"/>
        <end position="19"/>
    </location>
</feature>
<protein>
    <submittedName>
        <fullName evidence="6">Putative trilaris</fullName>
    </submittedName>
</protein>
<dbReference type="PANTHER" id="PTHR10083:SF374">
    <property type="entry name" value="BPTI_KUNITZ INHIBITOR DOMAIN-CONTAINING PROTEIN"/>
    <property type="match status" value="1"/>
</dbReference>
<dbReference type="AlphaFoldDB" id="L7LPP8"/>
<reference evidence="6" key="2">
    <citation type="journal article" date="2015" name="J. Proteomics">
        <title>Sexual differences in the sialomes of the zebra tick, Rhipicephalus pulchellus.</title>
        <authorList>
            <person name="Tan A.W."/>
            <person name="Francischetti I.M."/>
            <person name="Slovak M."/>
            <person name="Kini R.M."/>
            <person name="Ribeiro J.M."/>
        </authorList>
    </citation>
    <scope>NUCLEOTIDE SEQUENCE</scope>
    <source>
        <tissue evidence="6">Salivary gland</tissue>
    </source>
</reference>